<gene>
    <name evidence="1" type="ORF">M8818_005935</name>
</gene>
<evidence type="ECO:0000313" key="2">
    <source>
        <dbReference type="Proteomes" id="UP001320706"/>
    </source>
</evidence>
<comment type="caution">
    <text evidence="1">The sequence shown here is derived from an EMBL/GenBank/DDBJ whole genome shotgun (WGS) entry which is preliminary data.</text>
</comment>
<dbReference type="Proteomes" id="UP001320706">
    <property type="component" value="Unassembled WGS sequence"/>
</dbReference>
<keyword evidence="2" id="KW-1185">Reference proteome</keyword>
<reference evidence="1" key="1">
    <citation type="submission" date="2024-02" db="EMBL/GenBank/DDBJ databases">
        <title>Metagenome Assembled Genome of Zalaria obscura JY119.</title>
        <authorList>
            <person name="Vighnesh L."/>
            <person name="Jagadeeshwari U."/>
            <person name="Venkata Ramana C."/>
            <person name="Sasikala C."/>
        </authorList>
    </citation>
    <scope>NUCLEOTIDE SEQUENCE</scope>
    <source>
        <strain evidence="1">JY119</strain>
    </source>
</reference>
<name>A0ACC3S8A0_9PEZI</name>
<organism evidence="1 2">
    <name type="scientific">Zalaria obscura</name>
    <dbReference type="NCBI Taxonomy" id="2024903"/>
    <lineage>
        <taxon>Eukaryota</taxon>
        <taxon>Fungi</taxon>
        <taxon>Dikarya</taxon>
        <taxon>Ascomycota</taxon>
        <taxon>Pezizomycotina</taxon>
        <taxon>Dothideomycetes</taxon>
        <taxon>Dothideomycetidae</taxon>
        <taxon>Dothideales</taxon>
        <taxon>Zalariaceae</taxon>
        <taxon>Zalaria</taxon>
    </lineage>
</organism>
<sequence>MTSRSSRAGNKICGTESGALTVDPGRFRLHRMHRYLIIDMVLLRLKICRGYRLKRLQAAGLSPKHHHVPPPHSISASHDTHALQLSPPYARSTTWLAVPTPMTTQYTCPS</sequence>
<proteinExistence type="predicted"/>
<protein>
    <submittedName>
        <fullName evidence="1">Uncharacterized protein</fullName>
    </submittedName>
</protein>
<dbReference type="EMBL" id="JAMKPW020000038">
    <property type="protein sequence ID" value="KAK8200621.1"/>
    <property type="molecule type" value="Genomic_DNA"/>
</dbReference>
<accession>A0ACC3S8A0</accession>
<evidence type="ECO:0000313" key="1">
    <source>
        <dbReference type="EMBL" id="KAK8200621.1"/>
    </source>
</evidence>